<dbReference type="InterPro" id="IPR051598">
    <property type="entry name" value="TSUP/Inactive_protease-like"/>
</dbReference>
<dbReference type="Proteomes" id="UP000514713">
    <property type="component" value="Chromosome"/>
</dbReference>
<keyword evidence="3 6" id="KW-0812">Transmembrane</keyword>
<evidence type="ECO:0000256" key="5">
    <source>
        <dbReference type="ARBA" id="ARBA00023136"/>
    </source>
</evidence>
<name>A0A7D7LHD6_9NOSO</name>
<dbReference type="EMBL" id="CP054698">
    <property type="protein sequence ID" value="QMS92094.1"/>
    <property type="molecule type" value="Genomic_DNA"/>
</dbReference>
<accession>A0A7D7LHD6</accession>
<feature type="transmembrane region" description="Helical" evidence="6">
    <location>
        <begin position="73"/>
        <end position="93"/>
    </location>
</feature>
<comment type="similarity">
    <text evidence="2 6">Belongs to the 4-toluene sulfonate uptake permease (TSUP) (TC 2.A.102) family.</text>
</comment>
<comment type="subcellular location">
    <subcellularLocation>
        <location evidence="6">Cell membrane</location>
        <topology evidence="6">Multi-pass membrane protein</topology>
    </subcellularLocation>
    <subcellularLocation>
        <location evidence="1">Membrane</location>
        <topology evidence="1">Multi-pass membrane protein</topology>
    </subcellularLocation>
</comment>
<keyword evidence="8" id="KW-1185">Reference proteome</keyword>
<dbReference type="Pfam" id="PF01925">
    <property type="entry name" value="TauE"/>
    <property type="match status" value="1"/>
</dbReference>
<dbReference type="RefSeq" id="WP_181929622.1">
    <property type="nucleotide sequence ID" value="NZ_CP054698.1"/>
</dbReference>
<sequence length="300" mass="31857">MTLWIIGHLLAACIGVSLGLIGGGGSVLALPILVYVMGIPPKSAIAMTLVIVGTVSLLGVIPHWRAKNIDFNTAFIFGSATMLGAFVGAKIATLPVVTAAFQMMLFAVMMLVAAVFMIRRSSKPVTADDKLAFYPPPVCKYCWLWLISEGLGVGVLTGLVGVGGGFAIVPALVLLGNVPMKQAIGTSLLIIVFNSVAGFLGYLGHVSLNWNLMLSFIVAASVGTIFGAYLAEFVPANRLQKSFGYFLLAVAALVLVQNRQQPRSPQVENHSDSRLVTVSRPKTFAIPSLRDATRRVISKK</sequence>
<feature type="transmembrane region" description="Helical" evidence="6">
    <location>
        <begin position="99"/>
        <end position="119"/>
    </location>
</feature>
<dbReference type="PANTHER" id="PTHR43701">
    <property type="entry name" value="MEMBRANE TRANSPORTER PROTEIN MJ0441-RELATED"/>
    <property type="match status" value="1"/>
</dbReference>
<evidence type="ECO:0000256" key="4">
    <source>
        <dbReference type="ARBA" id="ARBA00022989"/>
    </source>
</evidence>
<protein>
    <recommendedName>
        <fullName evidence="6">Probable membrane transporter protein</fullName>
    </recommendedName>
</protein>
<dbReference type="KEGG" id="ned:HUN01_32495"/>
<feature type="transmembrane region" description="Helical" evidence="6">
    <location>
        <begin position="243"/>
        <end position="260"/>
    </location>
</feature>
<keyword evidence="6" id="KW-1003">Cell membrane</keyword>
<keyword evidence="5 6" id="KW-0472">Membrane</keyword>
<dbReference type="PANTHER" id="PTHR43701:SF2">
    <property type="entry name" value="MEMBRANE TRANSPORTER PROTEIN YJNA-RELATED"/>
    <property type="match status" value="1"/>
</dbReference>
<evidence type="ECO:0000256" key="6">
    <source>
        <dbReference type="RuleBase" id="RU363041"/>
    </source>
</evidence>
<evidence type="ECO:0000313" key="7">
    <source>
        <dbReference type="EMBL" id="QMS92094.1"/>
    </source>
</evidence>
<dbReference type="GO" id="GO:0005886">
    <property type="term" value="C:plasma membrane"/>
    <property type="evidence" value="ECO:0007669"/>
    <property type="project" value="UniProtKB-SubCell"/>
</dbReference>
<dbReference type="InterPro" id="IPR002781">
    <property type="entry name" value="TM_pro_TauE-like"/>
</dbReference>
<evidence type="ECO:0000256" key="3">
    <source>
        <dbReference type="ARBA" id="ARBA00022692"/>
    </source>
</evidence>
<feature type="transmembrane region" description="Helical" evidence="6">
    <location>
        <begin position="183"/>
        <end position="204"/>
    </location>
</feature>
<proteinExistence type="inferred from homology"/>
<keyword evidence="4 6" id="KW-1133">Transmembrane helix</keyword>
<feature type="transmembrane region" description="Helical" evidence="6">
    <location>
        <begin position="43"/>
        <end position="61"/>
    </location>
</feature>
<evidence type="ECO:0000256" key="1">
    <source>
        <dbReference type="ARBA" id="ARBA00004141"/>
    </source>
</evidence>
<feature type="transmembrane region" description="Helical" evidence="6">
    <location>
        <begin position="153"/>
        <end position="176"/>
    </location>
</feature>
<reference evidence="8" key="1">
    <citation type="submission" date="2020-06" db="EMBL/GenBank/DDBJ databases">
        <title>Nostoc edaphicum CCNP1411 genome.</title>
        <authorList>
            <person name="Fidor A."/>
            <person name="Grabski M."/>
            <person name="Gawor J."/>
            <person name="Gromadka R."/>
            <person name="Wegrzyn G."/>
            <person name="Mazur-Marzec H."/>
        </authorList>
    </citation>
    <scope>NUCLEOTIDE SEQUENCE [LARGE SCALE GENOMIC DNA]</scope>
    <source>
        <strain evidence="8">CCNP1411</strain>
    </source>
</reference>
<organism evidence="7 8">
    <name type="scientific">Nostoc edaphicum CCNP1411</name>
    <dbReference type="NCBI Taxonomy" id="1472755"/>
    <lineage>
        <taxon>Bacteria</taxon>
        <taxon>Bacillati</taxon>
        <taxon>Cyanobacteriota</taxon>
        <taxon>Cyanophyceae</taxon>
        <taxon>Nostocales</taxon>
        <taxon>Nostocaceae</taxon>
        <taxon>Nostoc</taxon>
    </lineage>
</organism>
<evidence type="ECO:0000256" key="2">
    <source>
        <dbReference type="ARBA" id="ARBA00009142"/>
    </source>
</evidence>
<feature type="transmembrane region" description="Helical" evidence="6">
    <location>
        <begin position="210"/>
        <end position="231"/>
    </location>
</feature>
<dbReference type="AlphaFoldDB" id="A0A7D7LHD6"/>
<evidence type="ECO:0000313" key="8">
    <source>
        <dbReference type="Proteomes" id="UP000514713"/>
    </source>
</evidence>
<gene>
    <name evidence="7" type="ORF">HUN01_32495</name>
</gene>